<organism evidence="2 3">
    <name type="scientific">Opisthorchis viverrini</name>
    <name type="common">Southeast Asian liver fluke</name>
    <dbReference type="NCBI Taxonomy" id="6198"/>
    <lineage>
        <taxon>Eukaryota</taxon>
        <taxon>Metazoa</taxon>
        <taxon>Spiralia</taxon>
        <taxon>Lophotrochozoa</taxon>
        <taxon>Platyhelminthes</taxon>
        <taxon>Trematoda</taxon>
        <taxon>Digenea</taxon>
        <taxon>Opisthorchiida</taxon>
        <taxon>Opisthorchiata</taxon>
        <taxon>Opisthorchiidae</taxon>
        <taxon>Opisthorchis</taxon>
    </lineage>
</organism>
<dbReference type="AlphaFoldDB" id="A0A1S8WU67"/>
<gene>
    <name evidence="2" type="ORF">X801_06259</name>
</gene>
<protein>
    <submittedName>
        <fullName evidence="2">Uncharacterized protein</fullName>
    </submittedName>
</protein>
<name>A0A1S8WU67_OPIVI</name>
<dbReference type="EMBL" id="KV894747">
    <property type="protein sequence ID" value="OON17895.1"/>
    <property type="molecule type" value="Genomic_DNA"/>
</dbReference>
<reference evidence="2 3" key="1">
    <citation type="submission" date="2015-03" db="EMBL/GenBank/DDBJ databases">
        <title>Draft genome of the nematode, Opisthorchis viverrini.</title>
        <authorList>
            <person name="Mitreva M."/>
        </authorList>
    </citation>
    <scope>NUCLEOTIDE SEQUENCE [LARGE SCALE GENOMIC DNA]</scope>
    <source>
        <strain evidence="2">Khon Kaen</strain>
    </source>
</reference>
<dbReference type="Proteomes" id="UP000243686">
    <property type="component" value="Unassembled WGS sequence"/>
</dbReference>
<keyword evidence="3" id="KW-1185">Reference proteome</keyword>
<accession>A0A1S8WU67</accession>
<proteinExistence type="predicted"/>
<feature type="region of interest" description="Disordered" evidence="1">
    <location>
        <begin position="113"/>
        <end position="133"/>
    </location>
</feature>
<evidence type="ECO:0000313" key="3">
    <source>
        <dbReference type="Proteomes" id="UP000243686"/>
    </source>
</evidence>
<feature type="non-terminal residue" evidence="2">
    <location>
        <position position="239"/>
    </location>
</feature>
<evidence type="ECO:0000256" key="1">
    <source>
        <dbReference type="SAM" id="MobiDB-lite"/>
    </source>
</evidence>
<feature type="non-terminal residue" evidence="2">
    <location>
        <position position="1"/>
    </location>
</feature>
<sequence>VRSDKYSIELGHLVCAQQFTTDTQHHHHRQHDEKSRVKKALRLTPCHERMCSDSANQHAIAEAQMFGEYSQFLLDPCCRSDEGVFFSSTIVNISGKPFLTALCGRIGRSRRGYGKNRRNEVKGSGSSTRHARRTQRGDIIHKLAKRVYRMVDEDNRKHIDSKRPSLENTVPSCGCPLNCGAELQKLRDYVNRLHPLLSENNQDNLQQLECFCDVPERLLLEAWTIIGAQKLKELLTEDL</sequence>
<evidence type="ECO:0000313" key="2">
    <source>
        <dbReference type="EMBL" id="OON17895.1"/>
    </source>
</evidence>